<evidence type="ECO:0000256" key="4">
    <source>
        <dbReference type="ARBA" id="ARBA00023163"/>
    </source>
</evidence>
<evidence type="ECO:0000256" key="5">
    <source>
        <dbReference type="ARBA" id="ARBA00023242"/>
    </source>
</evidence>
<feature type="compositionally biased region" description="Low complexity" evidence="7">
    <location>
        <begin position="7"/>
        <end position="27"/>
    </location>
</feature>
<organism evidence="9 10">
    <name type="scientific">Hevea brasiliensis</name>
    <name type="common">Para rubber tree</name>
    <name type="synonym">Siphonia brasiliensis</name>
    <dbReference type="NCBI Taxonomy" id="3981"/>
    <lineage>
        <taxon>Eukaryota</taxon>
        <taxon>Viridiplantae</taxon>
        <taxon>Streptophyta</taxon>
        <taxon>Embryophyta</taxon>
        <taxon>Tracheophyta</taxon>
        <taxon>Spermatophyta</taxon>
        <taxon>Magnoliopsida</taxon>
        <taxon>eudicotyledons</taxon>
        <taxon>Gunneridae</taxon>
        <taxon>Pentapetalae</taxon>
        <taxon>rosids</taxon>
        <taxon>fabids</taxon>
        <taxon>Malpighiales</taxon>
        <taxon>Euphorbiaceae</taxon>
        <taxon>Crotonoideae</taxon>
        <taxon>Micrandreae</taxon>
        <taxon>Hevea</taxon>
    </lineage>
</organism>
<dbReference type="Pfam" id="PF03479">
    <property type="entry name" value="PCC"/>
    <property type="match status" value="1"/>
</dbReference>
<dbReference type="PROSITE" id="PS51742">
    <property type="entry name" value="PPC"/>
    <property type="match status" value="1"/>
</dbReference>
<feature type="region of interest" description="Disordered" evidence="7">
    <location>
        <begin position="1"/>
        <end position="27"/>
    </location>
</feature>
<feature type="compositionally biased region" description="Polar residues" evidence="7">
    <location>
        <begin position="332"/>
        <end position="376"/>
    </location>
</feature>
<feature type="domain" description="PPC" evidence="8">
    <location>
        <begin position="159"/>
        <end position="301"/>
    </location>
</feature>
<evidence type="ECO:0000313" key="9">
    <source>
        <dbReference type="EMBL" id="KAJ9181457.1"/>
    </source>
</evidence>
<keyword evidence="2 6" id="KW-0805">Transcription regulation</keyword>
<comment type="caution">
    <text evidence="9">The sequence shown here is derived from an EMBL/GenBank/DDBJ whole genome shotgun (WGS) entry which is preliminary data.</text>
</comment>
<comment type="domain">
    <text evidence="6">The PPC domain mediates interactions between AHL proteins.</text>
</comment>
<dbReference type="InterPro" id="IPR005175">
    <property type="entry name" value="PPC_dom"/>
</dbReference>
<dbReference type="EMBL" id="JARPOI010000005">
    <property type="protein sequence ID" value="KAJ9181457.1"/>
    <property type="molecule type" value="Genomic_DNA"/>
</dbReference>
<dbReference type="PANTHER" id="PTHR31500:SF56">
    <property type="entry name" value="AT-HOOK MOTIF NUCLEAR-LOCALIZED PROTEIN"/>
    <property type="match status" value="1"/>
</dbReference>
<feature type="region of interest" description="Disordered" evidence="7">
    <location>
        <begin position="313"/>
        <end position="383"/>
    </location>
</feature>
<name>A0ABQ9MMA3_HEVBR</name>
<reference evidence="9" key="1">
    <citation type="journal article" date="2023" name="Plant Biotechnol. J.">
        <title>Chromosome-level wild Hevea brasiliensis genome provides new tools for genomic-assisted breeding and valuable loci to elevate rubber yield.</title>
        <authorList>
            <person name="Cheng H."/>
            <person name="Song X."/>
            <person name="Hu Y."/>
            <person name="Wu T."/>
            <person name="Yang Q."/>
            <person name="An Z."/>
            <person name="Feng S."/>
            <person name="Deng Z."/>
            <person name="Wu W."/>
            <person name="Zeng X."/>
            <person name="Tu M."/>
            <person name="Wang X."/>
            <person name="Huang H."/>
        </authorList>
    </citation>
    <scope>NUCLEOTIDE SEQUENCE</scope>
    <source>
        <strain evidence="9">MT/VB/25A 57/8</strain>
    </source>
</reference>
<evidence type="ECO:0000313" key="10">
    <source>
        <dbReference type="Proteomes" id="UP001174677"/>
    </source>
</evidence>
<sequence>MEEKESTPSGSPGYSGTDSPPPVSSVVAPQLMNINMNMAAENMVMERTIIASATTTPPTTGSDGGSGVPVSGSVDLFRKKKRGRPRKYDSDGNLRVQPFHHQAVPGVTLSPPGFSFSPPSPPSDGLIYSSSKRGRGRPPGSGNWQLLASLGELFANTAGGDFTPHVVTVNTGEDVAGKILSFAQKGPRGICILSANGAVSNVTIRQPGSSGGILTYEGRFEILSLSGSFTVTETGGVRSRTGGLSVSLASPDGRVIGGGIAGLLLAASPIQIVVGSFMPNGYKAHKRKHHRENASSSVIPGAQDVLTEARPISQAKPDGETCSAKTDGETCLISTSPLPEQSHGGTDNNVSKQQIPNATISFTPFWNGSQPTSIQRPSPDINLSVPIEEDAQGMVL</sequence>
<evidence type="ECO:0000256" key="6">
    <source>
        <dbReference type="RuleBase" id="RU367031"/>
    </source>
</evidence>
<keyword evidence="10" id="KW-1185">Reference proteome</keyword>
<evidence type="ECO:0000256" key="2">
    <source>
        <dbReference type="ARBA" id="ARBA00023015"/>
    </source>
</evidence>
<keyword evidence="5 6" id="KW-0539">Nucleus</keyword>
<dbReference type="Gene3D" id="3.30.1330.80">
    <property type="entry name" value="Hypothetical protein, similar to alpha- acetolactate decarboxylase, domain 2"/>
    <property type="match status" value="1"/>
</dbReference>
<dbReference type="Proteomes" id="UP001174677">
    <property type="component" value="Chromosome 5"/>
</dbReference>
<dbReference type="InterPro" id="IPR039605">
    <property type="entry name" value="AHL"/>
</dbReference>
<keyword evidence="3 6" id="KW-0238">DNA-binding</keyword>
<comment type="subcellular location">
    <subcellularLocation>
        <location evidence="6">Nucleus</location>
    </subcellularLocation>
</comment>
<gene>
    <name evidence="9" type="ORF">P3X46_009585</name>
</gene>
<accession>A0ABQ9MMA3</accession>
<keyword evidence="4 6" id="KW-0804">Transcription</keyword>
<evidence type="ECO:0000256" key="3">
    <source>
        <dbReference type="ARBA" id="ARBA00023125"/>
    </source>
</evidence>
<dbReference type="PANTHER" id="PTHR31500">
    <property type="entry name" value="AT-HOOK MOTIF NUCLEAR-LOCALIZED PROTEIN 9"/>
    <property type="match status" value="1"/>
</dbReference>
<protein>
    <recommendedName>
        <fullName evidence="6">AT-hook motif nuclear-localized protein</fullName>
    </recommendedName>
</protein>
<feature type="region of interest" description="Disordered" evidence="7">
    <location>
        <begin position="54"/>
        <end position="141"/>
    </location>
</feature>
<evidence type="ECO:0000259" key="8">
    <source>
        <dbReference type="PROSITE" id="PS51742"/>
    </source>
</evidence>
<comment type="function">
    <text evidence="1 6">Transcription factor that specifically binds AT-rich DNA sequences related to the nuclear matrix attachment regions (MARs).</text>
</comment>
<evidence type="ECO:0000256" key="7">
    <source>
        <dbReference type="SAM" id="MobiDB-lite"/>
    </source>
</evidence>
<proteinExistence type="predicted"/>
<evidence type="ECO:0000256" key="1">
    <source>
        <dbReference type="ARBA" id="ARBA00003687"/>
    </source>
</evidence>
<dbReference type="InterPro" id="IPR017956">
    <property type="entry name" value="AT_hook_DNA-bd_motif"/>
</dbReference>
<dbReference type="SUPFAM" id="SSF117856">
    <property type="entry name" value="AF0104/ALDC/Ptd012-like"/>
    <property type="match status" value="1"/>
</dbReference>
<dbReference type="Pfam" id="PF02178">
    <property type="entry name" value="AT_hook"/>
    <property type="match status" value="2"/>
</dbReference>
<dbReference type="SMART" id="SM00384">
    <property type="entry name" value="AT_hook"/>
    <property type="match status" value="2"/>
</dbReference>
<dbReference type="CDD" id="cd11378">
    <property type="entry name" value="DUF296"/>
    <property type="match status" value="1"/>
</dbReference>